<protein>
    <submittedName>
        <fullName evidence="2">Uncharacterized protein</fullName>
    </submittedName>
</protein>
<evidence type="ECO:0000256" key="1">
    <source>
        <dbReference type="SAM" id="Phobius"/>
    </source>
</evidence>
<evidence type="ECO:0000313" key="3">
    <source>
        <dbReference type="Proteomes" id="UP000184188"/>
    </source>
</evidence>
<feature type="transmembrane region" description="Helical" evidence="1">
    <location>
        <begin position="100"/>
        <end position="128"/>
    </location>
</feature>
<sequence length="167" mass="19131">MVRTSRASSRRQVLPGLPSRLCHGLYRVVVFFFPSSPGIPNRGETPIITQRTCSMVLRSSTVWGIFESGVHFLIWVGWTLCFQGSRKAETIYVCIDIGLGRFVCFIIIFFYLLSCCSILLFWVVIYCLRLRSALRLIFFTHLISYSFHVHLVGEVMLPCQAGLVDWL</sequence>
<keyword evidence="1" id="KW-0472">Membrane</keyword>
<keyword evidence="1" id="KW-1133">Transmembrane helix</keyword>
<reference evidence="3" key="1">
    <citation type="journal article" date="2017" name="Genome Biol.">
        <title>Comparative genomics reveals high biological diversity and specific adaptations in the industrially and medically important fungal genus Aspergillus.</title>
        <authorList>
            <person name="de Vries R.P."/>
            <person name="Riley R."/>
            <person name="Wiebenga A."/>
            <person name="Aguilar-Osorio G."/>
            <person name="Amillis S."/>
            <person name="Uchima C.A."/>
            <person name="Anderluh G."/>
            <person name="Asadollahi M."/>
            <person name="Askin M."/>
            <person name="Barry K."/>
            <person name="Battaglia E."/>
            <person name="Bayram O."/>
            <person name="Benocci T."/>
            <person name="Braus-Stromeyer S.A."/>
            <person name="Caldana C."/>
            <person name="Canovas D."/>
            <person name="Cerqueira G.C."/>
            <person name="Chen F."/>
            <person name="Chen W."/>
            <person name="Choi C."/>
            <person name="Clum A."/>
            <person name="Dos Santos R.A."/>
            <person name="Damasio A.R."/>
            <person name="Diallinas G."/>
            <person name="Emri T."/>
            <person name="Fekete E."/>
            <person name="Flipphi M."/>
            <person name="Freyberg S."/>
            <person name="Gallo A."/>
            <person name="Gournas C."/>
            <person name="Habgood R."/>
            <person name="Hainaut M."/>
            <person name="Harispe M.L."/>
            <person name="Henrissat B."/>
            <person name="Hilden K.S."/>
            <person name="Hope R."/>
            <person name="Hossain A."/>
            <person name="Karabika E."/>
            <person name="Karaffa L."/>
            <person name="Karanyi Z."/>
            <person name="Krasevec N."/>
            <person name="Kuo A."/>
            <person name="Kusch H."/>
            <person name="LaButti K."/>
            <person name="Lagendijk E.L."/>
            <person name="Lapidus A."/>
            <person name="Levasseur A."/>
            <person name="Lindquist E."/>
            <person name="Lipzen A."/>
            <person name="Logrieco A.F."/>
            <person name="MacCabe A."/>
            <person name="Maekelae M.R."/>
            <person name="Malavazi I."/>
            <person name="Melin P."/>
            <person name="Meyer V."/>
            <person name="Mielnichuk N."/>
            <person name="Miskei M."/>
            <person name="Molnar A.P."/>
            <person name="Mule G."/>
            <person name="Ngan C.Y."/>
            <person name="Orejas M."/>
            <person name="Orosz E."/>
            <person name="Ouedraogo J.P."/>
            <person name="Overkamp K.M."/>
            <person name="Park H.-S."/>
            <person name="Perrone G."/>
            <person name="Piumi F."/>
            <person name="Punt P.J."/>
            <person name="Ram A.F."/>
            <person name="Ramon A."/>
            <person name="Rauscher S."/>
            <person name="Record E."/>
            <person name="Riano-Pachon D.M."/>
            <person name="Robert V."/>
            <person name="Roehrig J."/>
            <person name="Ruller R."/>
            <person name="Salamov A."/>
            <person name="Salih N.S."/>
            <person name="Samson R.A."/>
            <person name="Sandor E."/>
            <person name="Sanguinetti M."/>
            <person name="Schuetze T."/>
            <person name="Sepcic K."/>
            <person name="Shelest E."/>
            <person name="Sherlock G."/>
            <person name="Sophianopoulou V."/>
            <person name="Squina F.M."/>
            <person name="Sun H."/>
            <person name="Susca A."/>
            <person name="Todd R.B."/>
            <person name="Tsang A."/>
            <person name="Unkles S.E."/>
            <person name="van de Wiele N."/>
            <person name="van Rossen-Uffink D."/>
            <person name="Oliveira J.V."/>
            <person name="Vesth T.C."/>
            <person name="Visser J."/>
            <person name="Yu J.-H."/>
            <person name="Zhou M."/>
            <person name="Andersen M.R."/>
            <person name="Archer D.B."/>
            <person name="Baker S.E."/>
            <person name="Benoit I."/>
            <person name="Brakhage A.A."/>
            <person name="Braus G.H."/>
            <person name="Fischer R."/>
            <person name="Frisvad J.C."/>
            <person name="Goldman G.H."/>
            <person name="Houbraken J."/>
            <person name="Oakley B."/>
            <person name="Pocsi I."/>
            <person name="Scazzocchio C."/>
            <person name="Seiboth B."/>
            <person name="vanKuyk P.A."/>
            <person name="Wortman J."/>
            <person name="Dyer P.S."/>
            <person name="Grigoriev I.V."/>
        </authorList>
    </citation>
    <scope>NUCLEOTIDE SEQUENCE [LARGE SCALE GENOMIC DNA]</scope>
    <source>
        <strain evidence="3">CBS 506.65</strain>
    </source>
</reference>
<keyword evidence="3" id="KW-1185">Reference proteome</keyword>
<dbReference type="Proteomes" id="UP000184188">
    <property type="component" value="Unassembled WGS sequence"/>
</dbReference>
<proteinExistence type="predicted"/>
<feature type="transmembrane region" description="Helical" evidence="1">
    <location>
        <begin position="61"/>
        <end position="80"/>
    </location>
</feature>
<accession>A0A1L9SVK2</accession>
<gene>
    <name evidence="2" type="ORF">ASPZODRAFT_329044</name>
</gene>
<dbReference type="RefSeq" id="XP_022585674.1">
    <property type="nucleotide sequence ID" value="XM_022728247.1"/>
</dbReference>
<dbReference type="GeneID" id="34614711"/>
<organism evidence="2 3">
    <name type="scientific">Penicilliopsis zonata CBS 506.65</name>
    <dbReference type="NCBI Taxonomy" id="1073090"/>
    <lineage>
        <taxon>Eukaryota</taxon>
        <taxon>Fungi</taxon>
        <taxon>Dikarya</taxon>
        <taxon>Ascomycota</taxon>
        <taxon>Pezizomycotina</taxon>
        <taxon>Eurotiomycetes</taxon>
        <taxon>Eurotiomycetidae</taxon>
        <taxon>Eurotiales</taxon>
        <taxon>Aspergillaceae</taxon>
        <taxon>Penicilliopsis</taxon>
    </lineage>
</organism>
<dbReference type="VEuPathDB" id="FungiDB:ASPZODRAFT_329044"/>
<keyword evidence="1" id="KW-0812">Transmembrane</keyword>
<dbReference type="EMBL" id="KV878336">
    <property type="protein sequence ID" value="OJJ51164.1"/>
    <property type="molecule type" value="Genomic_DNA"/>
</dbReference>
<evidence type="ECO:0000313" key="2">
    <source>
        <dbReference type="EMBL" id="OJJ51164.1"/>
    </source>
</evidence>
<dbReference type="AlphaFoldDB" id="A0A1L9SVK2"/>
<name>A0A1L9SVK2_9EURO</name>